<protein>
    <recommendedName>
        <fullName evidence="4">Secreted protein</fullName>
    </recommendedName>
</protein>
<evidence type="ECO:0000313" key="2">
    <source>
        <dbReference type="EMBL" id="OUR97328.1"/>
    </source>
</evidence>
<proteinExistence type="predicted"/>
<evidence type="ECO:0008006" key="4">
    <source>
        <dbReference type="Google" id="ProtNLM"/>
    </source>
</evidence>
<feature type="signal peptide" evidence="1">
    <location>
        <begin position="1"/>
        <end position="19"/>
    </location>
</feature>
<feature type="chain" id="PRO_5012260747" description="Secreted protein" evidence="1">
    <location>
        <begin position="20"/>
        <end position="185"/>
    </location>
</feature>
<dbReference type="Proteomes" id="UP000196531">
    <property type="component" value="Unassembled WGS sequence"/>
</dbReference>
<evidence type="ECO:0000313" key="3">
    <source>
        <dbReference type="Proteomes" id="UP000196531"/>
    </source>
</evidence>
<name>A0A1Y5F8V7_9BACT</name>
<evidence type="ECO:0000256" key="1">
    <source>
        <dbReference type="SAM" id="SignalP"/>
    </source>
</evidence>
<comment type="caution">
    <text evidence="2">The sequence shown here is derived from an EMBL/GenBank/DDBJ whole genome shotgun (WGS) entry which is preliminary data.</text>
</comment>
<sequence length="185" mass="20697">MKTLLSLITLIGLSSNVYAATGLAGGDVYLNHRIEGNITITCSNGSERDTAYVTCRSSYLSPSSRSKFVYDSGVDADKVEISYTNSRGKIKTKSSKLRSTTSKKSFNLWIRSLTQRPLLKAGNNALAYKLTKKGNVVERGLFDVRVDRQPVRYCSYRSFYSSSMSDCRSASLVCDRYFRQQNDCQ</sequence>
<keyword evidence="1" id="KW-0732">Signal</keyword>
<gene>
    <name evidence="2" type="ORF">A9Q84_13470</name>
</gene>
<dbReference type="EMBL" id="MAAO01000006">
    <property type="protein sequence ID" value="OUR97328.1"/>
    <property type="molecule type" value="Genomic_DNA"/>
</dbReference>
<dbReference type="AlphaFoldDB" id="A0A1Y5F8V7"/>
<organism evidence="2 3">
    <name type="scientific">Halobacteriovorax marinus</name>
    <dbReference type="NCBI Taxonomy" id="97084"/>
    <lineage>
        <taxon>Bacteria</taxon>
        <taxon>Pseudomonadati</taxon>
        <taxon>Bdellovibrionota</taxon>
        <taxon>Bacteriovoracia</taxon>
        <taxon>Bacteriovoracales</taxon>
        <taxon>Halobacteriovoraceae</taxon>
        <taxon>Halobacteriovorax</taxon>
    </lineage>
</organism>
<reference evidence="3" key="1">
    <citation type="journal article" date="2017" name="Proc. Natl. Acad. Sci. U.S.A.">
        <title>Simulation of Deepwater Horizon oil plume reveals substrate specialization within a complex community of hydrocarbon-degraders.</title>
        <authorList>
            <person name="Hu P."/>
            <person name="Dubinsky E.A."/>
            <person name="Probst A.J."/>
            <person name="Wang J."/>
            <person name="Sieber C.M.K."/>
            <person name="Tom L.M."/>
            <person name="Gardinali P."/>
            <person name="Banfield J.F."/>
            <person name="Atlas R.M."/>
            <person name="Andersen G.L."/>
        </authorList>
    </citation>
    <scope>NUCLEOTIDE SEQUENCE [LARGE SCALE GENOMIC DNA]</scope>
</reference>
<accession>A0A1Y5F8V7</accession>